<accession>A0ABP9DE78</accession>
<dbReference type="CDD" id="cd01185">
    <property type="entry name" value="INTN1_C_like"/>
    <property type="match status" value="1"/>
</dbReference>
<dbReference type="PANTHER" id="PTHR30349:SF64">
    <property type="entry name" value="PROPHAGE INTEGRASE INTD-RELATED"/>
    <property type="match status" value="1"/>
</dbReference>
<protein>
    <submittedName>
        <fullName evidence="3">Site-specific integrase</fullName>
    </submittedName>
</protein>
<dbReference type="InterPro" id="IPR050090">
    <property type="entry name" value="Tyrosine_recombinase_XerCD"/>
</dbReference>
<proteinExistence type="predicted"/>
<dbReference type="SUPFAM" id="SSF56349">
    <property type="entry name" value="DNA breaking-rejoining enzymes"/>
    <property type="match status" value="1"/>
</dbReference>
<name>A0ABP9DE78_9BACT</name>
<dbReference type="EMBL" id="BAABJX010000038">
    <property type="protein sequence ID" value="GAA4839425.1"/>
    <property type="molecule type" value="Genomic_DNA"/>
</dbReference>
<feature type="domain" description="Tyr recombinase" evidence="2">
    <location>
        <begin position="216"/>
        <end position="396"/>
    </location>
</feature>
<evidence type="ECO:0000313" key="4">
    <source>
        <dbReference type="Proteomes" id="UP001500298"/>
    </source>
</evidence>
<evidence type="ECO:0000313" key="3">
    <source>
        <dbReference type="EMBL" id="GAA4839425.1"/>
    </source>
</evidence>
<evidence type="ECO:0000259" key="2">
    <source>
        <dbReference type="PROSITE" id="PS51898"/>
    </source>
</evidence>
<dbReference type="Proteomes" id="UP001500298">
    <property type="component" value="Unassembled WGS sequence"/>
</dbReference>
<dbReference type="Pfam" id="PF17293">
    <property type="entry name" value="Arm-DNA-bind_5"/>
    <property type="match status" value="1"/>
</dbReference>
<dbReference type="InterPro" id="IPR013762">
    <property type="entry name" value="Integrase-like_cat_sf"/>
</dbReference>
<dbReference type="InterPro" id="IPR002104">
    <property type="entry name" value="Integrase_catalytic"/>
</dbReference>
<sequence>MNISFWKRATEGKHGGDTFHIACRIIIGKKRSDISTGICIKGEDWDNDRKRVKKSEPLYKSYNQQLLMMESQLYEVHQEQLRLGKVVTPALVSKIYRKGTEDQLKLIDAYDQLIEYKVNIERLQKSTLKKYYTFRRVLLRYLEEQEYLGMLAIEVVPAHGLRIFTWYANQSTHESLFNSKLFVRSISACLRLAAQNGQIPFNPLSDLRFPTVKGKKTVDALSKEELQRIEEYKPKTEDIRKVRDLFLFQCYTGLSYEALVRFEYDEHVHLEDGIEYIIMTRSKTDRDFVVPLFHSAKTILLRWGRRLPPSSNRLSKHKIYHNTNYNRKLKELAIDCAIEPQRMTTHMGRRTFATRMLNDKGVSLEVVAEMLGHADTRITQSHYAKVTIGRLKFELEKMLEEQMRDR</sequence>
<reference evidence="4" key="1">
    <citation type="journal article" date="2019" name="Int. J. Syst. Evol. Microbiol.">
        <title>The Global Catalogue of Microorganisms (GCM) 10K type strain sequencing project: providing services to taxonomists for standard genome sequencing and annotation.</title>
        <authorList>
            <consortium name="The Broad Institute Genomics Platform"/>
            <consortium name="The Broad Institute Genome Sequencing Center for Infectious Disease"/>
            <person name="Wu L."/>
            <person name="Ma J."/>
        </authorList>
    </citation>
    <scope>NUCLEOTIDE SEQUENCE [LARGE SCALE GENOMIC DNA]</scope>
    <source>
        <strain evidence="4">JCM 18326</strain>
    </source>
</reference>
<organism evidence="3 4">
    <name type="scientific">Algivirga pacifica</name>
    <dbReference type="NCBI Taxonomy" id="1162670"/>
    <lineage>
        <taxon>Bacteria</taxon>
        <taxon>Pseudomonadati</taxon>
        <taxon>Bacteroidota</taxon>
        <taxon>Cytophagia</taxon>
        <taxon>Cytophagales</taxon>
        <taxon>Flammeovirgaceae</taxon>
        <taxon>Algivirga</taxon>
    </lineage>
</organism>
<dbReference type="Gene3D" id="1.10.443.10">
    <property type="entry name" value="Intergrase catalytic core"/>
    <property type="match status" value="1"/>
</dbReference>
<keyword evidence="1" id="KW-0233">DNA recombination</keyword>
<dbReference type="InterPro" id="IPR011010">
    <property type="entry name" value="DNA_brk_join_enz"/>
</dbReference>
<gene>
    <name evidence="3" type="ORF">GCM10023331_25750</name>
</gene>
<evidence type="ECO:0000256" key="1">
    <source>
        <dbReference type="ARBA" id="ARBA00023172"/>
    </source>
</evidence>
<dbReference type="PANTHER" id="PTHR30349">
    <property type="entry name" value="PHAGE INTEGRASE-RELATED"/>
    <property type="match status" value="1"/>
</dbReference>
<dbReference type="PROSITE" id="PS51898">
    <property type="entry name" value="TYR_RECOMBINASE"/>
    <property type="match status" value="1"/>
</dbReference>
<dbReference type="RefSeq" id="WP_345372420.1">
    <property type="nucleotide sequence ID" value="NZ_BAABJX010000038.1"/>
</dbReference>
<keyword evidence="4" id="KW-1185">Reference proteome</keyword>
<dbReference type="Pfam" id="PF00589">
    <property type="entry name" value="Phage_integrase"/>
    <property type="match status" value="1"/>
</dbReference>
<dbReference type="InterPro" id="IPR035386">
    <property type="entry name" value="Arm-DNA-bind_5"/>
</dbReference>
<comment type="caution">
    <text evidence="3">The sequence shown here is derived from an EMBL/GenBank/DDBJ whole genome shotgun (WGS) entry which is preliminary data.</text>
</comment>